<evidence type="ECO:0000313" key="5">
    <source>
        <dbReference type="Proteomes" id="UP000263900"/>
    </source>
</evidence>
<dbReference type="InterPro" id="IPR011006">
    <property type="entry name" value="CheY-like_superfamily"/>
</dbReference>
<dbReference type="Gene3D" id="3.40.50.2300">
    <property type="match status" value="1"/>
</dbReference>
<feature type="domain" description="Response regulatory" evidence="2">
    <location>
        <begin position="3"/>
        <end position="116"/>
    </location>
</feature>
<proteinExistence type="predicted"/>
<dbReference type="Proteomes" id="UP000263900">
    <property type="component" value="Chromosome"/>
</dbReference>
<feature type="domain" description="HTH LytTR-type" evidence="3">
    <location>
        <begin position="145"/>
        <end position="248"/>
    </location>
</feature>
<dbReference type="InterPro" id="IPR001789">
    <property type="entry name" value="Sig_transdc_resp-reg_receiver"/>
</dbReference>
<dbReference type="RefSeq" id="WP_119050542.1">
    <property type="nucleotide sequence ID" value="NZ_CP032157.1"/>
</dbReference>
<dbReference type="KEGG" id="pseg:D3H65_11990"/>
<dbReference type="OrthoDB" id="1646880at2"/>
<sequence length="249" mass="28321">MIRAIIIEDEPGSRELLGLMLDRYKEDLTVIAACSNPTDGIISIAEHKPDLIFLDIQMPKMNGFDMLKSIGNINFEVIFTTAYDQYAINAIRTSALDYLLKPVDEEDLTAAIEKCKERMVEKRTKLQFETLFNNLSNKNPLDKTIALSGLDGISFVKMCDILRVEANGRYAKFHLLNKETIVVSKTLGDFEEVLSANQFFRIHDSSIINLNHVKKYIRGDGGTVLLSDNTELDVARRRKEEFIKLMPKQ</sequence>
<dbReference type="Pfam" id="PF00072">
    <property type="entry name" value="Response_reg"/>
    <property type="match status" value="1"/>
</dbReference>
<evidence type="ECO:0000256" key="1">
    <source>
        <dbReference type="PROSITE-ProRule" id="PRU00169"/>
    </source>
</evidence>
<dbReference type="Gene3D" id="2.40.50.1020">
    <property type="entry name" value="LytTr DNA-binding domain"/>
    <property type="match status" value="1"/>
</dbReference>
<evidence type="ECO:0000313" key="4">
    <source>
        <dbReference type="EMBL" id="AXY74657.1"/>
    </source>
</evidence>
<dbReference type="PROSITE" id="PS50110">
    <property type="entry name" value="RESPONSE_REGULATORY"/>
    <property type="match status" value="1"/>
</dbReference>
<dbReference type="EMBL" id="CP032157">
    <property type="protein sequence ID" value="AXY74657.1"/>
    <property type="molecule type" value="Genomic_DNA"/>
</dbReference>
<dbReference type="InterPro" id="IPR007492">
    <property type="entry name" value="LytTR_DNA-bd_dom"/>
</dbReference>
<keyword evidence="4" id="KW-0238">DNA-binding</keyword>
<gene>
    <name evidence="4" type="ORF">D3H65_11990</name>
</gene>
<dbReference type="PANTHER" id="PTHR37299:SF1">
    <property type="entry name" value="STAGE 0 SPORULATION PROTEIN A HOMOLOG"/>
    <property type="match status" value="1"/>
</dbReference>
<dbReference type="SUPFAM" id="SSF52172">
    <property type="entry name" value="CheY-like"/>
    <property type="match status" value="1"/>
</dbReference>
<protein>
    <submittedName>
        <fullName evidence="4">DNA-binding response regulator</fullName>
    </submittedName>
</protein>
<evidence type="ECO:0000259" key="3">
    <source>
        <dbReference type="PROSITE" id="PS50930"/>
    </source>
</evidence>
<dbReference type="GO" id="GO:0003677">
    <property type="term" value="F:DNA binding"/>
    <property type="evidence" value="ECO:0007669"/>
    <property type="project" value="UniProtKB-KW"/>
</dbReference>
<dbReference type="AlphaFoldDB" id="A0A3B7MLQ8"/>
<name>A0A3B7MLQ8_9BACT</name>
<evidence type="ECO:0000259" key="2">
    <source>
        <dbReference type="PROSITE" id="PS50110"/>
    </source>
</evidence>
<dbReference type="PANTHER" id="PTHR37299">
    <property type="entry name" value="TRANSCRIPTIONAL REGULATOR-RELATED"/>
    <property type="match status" value="1"/>
</dbReference>
<dbReference type="SMART" id="SM00850">
    <property type="entry name" value="LytTR"/>
    <property type="match status" value="1"/>
</dbReference>
<dbReference type="PROSITE" id="PS50930">
    <property type="entry name" value="HTH_LYTTR"/>
    <property type="match status" value="1"/>
</dbReference>
<accession>A0A3B7MLQ8</accession>
<keyword evidence="5" id="KW-1185">Reference proteome</keyword>
<reference evidence="4 5" key="1">
    <citation type="submission" date="2018-09" db="EMBL/GenBank/DDBJ databases">
        <title>Genome sequencing of strain 6GH32-13.</title>
        <authorList>
            <person name="Weon H.-Y."/>
            <person name="Heo J."/>
            <person name="Kwon S.-W."/>
        </authorList>
    </citation>
    <scope>NUCLEOTIDE SEQUENCE [LARGE SCALE GENOMIC DNA]</scope>
    <source>
        <strain evidence="4 5">5GH32-13</strain>
    </source>
</reference>
<organism evidence="4 5">
    <name type="scientific">Paraflavitalea soli</name>
    <dbReference type="NCBI Taxonomy" id="2315862"/>
    <lineage>
        <taxon>Bacteria</taxon>
        <taxon>Pseudomonadati</taxon>
        <taxon>Bacteroidota</taxon>
        <taxon>Chitinophagia</taxon>
        <taxon>Chitinophagales</taxon>
        <taxon>Chitinophagaceae</taxon>
        <taxon>Paraflavitalea</taxon>
    </lineage>
</organism>
<keyword evidence="1" id="KW-0597">Phosphoprotein</keyword>
<dbReference type="GO" id="GO:0000156">
    <property type="term" value="F:phosphorelay response regulator activity"/>
    <property type="evidence" value="ECO:0007669"/>
    <property type="project" value="InterPro"/>
</dbReference>
<dbReference type="InterPro" id="IPR046947">
    <property type="entry name" value="LytR-like"/>
</dbReference>
<feature type="modified residue" description="4-aspartylphosphate" evidence="1">
    <location>
        <position position="55"/>
    </location>
</feature>
<dbReference type="SMART" id="SM00448">
    <property type="entry name" value="REC"/>
    <property type="match status" value="1"/>
</dbReference>
<dbReference type="Pfam" id="PF04397">
    <property type="entry name" value="LytTR"/>
    <property type="match status" value="1"/>
</dbReference>